<accession>A0A7T3RE74</accession>
<dbReference type="GO" id="GO:0006633">
    <property type="term" value="P:fatty acid biosynthetic process"/>
    <property type="evidence" value="ECO:0007669"/>
    <property type="project" value="InterPro"/>
</dbReference>
<evidence type="ECO:0000313" key="4">
    <source>
        <dbReference type="Proteomes" id="UP000595224"/>
    </source>
</evidence>
<dbReference type="InterPro" id="IPR051047">
    <property type="entry name" value="AccD/PCCB"/>
</dbReference>
<proteinExistence type="predicted"/>
<dbReference type="GO" id="GO:0004658">
    <property type="term" value="F:propionyl-CoA carboxylase activity"/>
    <property type="evidence" value="ECO:0007669"/>
    <property type="project" value="TreeGrafter"/>
</dbReference>
<dbReference type="AlphaFoldDB" id="A0A7T3RE74"/>
<dbReference type="KEGG" id="tper:IWA51_02305"/>
<keyword evidence="4" id="KW-1185">Reference proteome</keyword>
<dbReference type="InterPro" id="IPR000438">
    <property type="entry name" value="Acetyl_CoA_COase_Trfase_b_su"/>
</dbReference>
<dbReference type="GO" id="GO:0003989">
    <property type="term" value="F:acetyl-CoA carboxylase activity"/>
    <property type="evidence" value="ECO:0007669"/>
    <property type="project" value="InterPro"/>
</dbReference>
<evidence type="ECO:0000313" key="3">
    <source>
        <dbReference type="EMBL" id="QQA01469.1"/>
    </source>
</evidence>
<evidence type="ECO:0000259" key="2">
    <source>
        <dbReference type="PROSITE" id="PS50989"/>
    </source>
</evidence>
<dbReference type="InterPro" id="IPR029045">
    <property type="entry name" value="ClpP/crotonase-like_dom_sf"/>
</dbReference>
<dbReference type="InterPro" id="IPR034733">
    <property type="entry name" value="AcCoA_carboxyl_beta"/>
</dbReference>
<dbReference type="SUPFAM" id="SSF52096">
    <property type="entry name" value="ClpP/crotonase"/>
    <property type="match status" value="2"/>
</dbReference>
<reference evidence="3 4" key="1">
    <citation type="submission" date="2020-11" db="EMBL/GenBank/DDBJ databases">
        <title>Treponema Peruensis nv. sp., first commensal Treponema isolated from human feces.</title>
        <authorList>
            <person name="Belkhou C."/>
            <person name="Raes J."/>
        </authorList>
    </citation>
    <scope>NUCLEOTIDE SEQUENCE [LARGE SCALE GENOMIC DNA]</scope>
    <source>
        <strain evidence="3 4">RCC2812</strain>
    </source>
</reference>
<name>A0A7T3RE74_9SPIR</name>
<feature type="domain" description="CoA carboxyltransferase C-terminal" evidence="2">
    <location>
        <begin position="249"/>
        <end position="479"/>
    </location>
</feature>
<dbReference type="PANTHER" id="PTHR43842:SF2">
    <property type="entry name" value="PROPIONYL-COA CARBOXYLASE BETA CHAIN, MITOCHONDRIAL"/>
    <property type="match status" value="1"/>
</dbReference>
<dbReference type="InterPro" id="IPR011763">
    <property type="entry name" value="COA_CT_C"/>
</dbReference>
<sequence length="498" mass="54742">MATNNYNLEKQHAKGKFHAIERINQLCDKDSFYEIYSAARHNCTSFGMEKKDIPYDGVITGFGKINGKKVAVYAQDFTVQGGSLGKVHGQKIAELIDKAIQARCPVIGINDSGGARIQEGVDSLCGYGDLFYQNVRASGTVPQISIIAGPCAGGAVYSPGLTDFIFAVDKISQMFITGPKVVKSVMFMDISAEDLGGSSIHSQKSGVAHFRCPSEVDCYEKVRRLLDYIPHYYGEEIVAEKFKYDERKKSKKIPEILPERSAQAYDMHDVIDCVVDDDSLFEVMQEFSPNAITAFAKIEGKPVGIIANNPVGLGGILNCDASDKIARFVRYCDCYNVPLVNFVDVPGFVPGPQEEQKGIIRHGAKVIYAYSEATVPKVTVITRKAYGGAYIAMCSKHLGADFVYAWPKAEIAVMGAEGALEILYAKEMKDPAQAQFVAQKSQEYKDTIMTPTVAAQRDYISEIINPEETRQRVARSLEFLEGKSQNVSPAKKHGNIPL</sequence>
<protein>
    <submittedName>
        <fullName evidence="3">Acyl-CoA carboxylase subunit beta</fullName>
    </submittedName>
</protein>
<dbReference type="EMBL" id="CP064936">
    <property type="protein sequence ID" value="QQA01469.1"/>
    <property type="molecule type" value="Genomic_DNA"/>
</dbReference>
<dbReference type="Gene3D" id="3.90.226.10">
    <property type="entry name" value="2-enoyl-CoA Hydratase, Chain A, domain 1"/>
    <property type="match status" value="2"/>
</dbReference>
<evidence type="ECO:0000259" key="1">
    <source>
        <dbReference type="PROSITE" id="PS50980"/>
    </source>
</evidence>
<feature type="domain" description="CoA carboxyltransferase N-terminal" evidence="1">
    <location>
        <begin position="1"/>
        <end position="241"/>
    </location>
</feature>
<dbReference type="PRINTS" id="PR01070">
    <property type="entry name" value="ACCCTRFRASEB"/>
</dbReference>
<dbReference type="PROSITE" id="PS50989">
    <property type="entry name" value="COA_CT_CTER"/>
    <property type="match status" value="1"/>
</dbReference>
<organism evidence="3 4">
    <name type="scientific">Treponema peruense</name>
    <dbReference type="NCBI Taxonomy" id="2787628"/>
    <lineage>
        <taxon>Bacteria</taxon>
        <taxon>Pseudomonadati</taxon>
        <taxon>Spirochaetota</taxon>
        <taxon>Spirochaetia</taxon>
        <taxon>Spirochaetales</taxon>
        <taxon>Treponemataceae</taxon>
        <taxon>Treponema</taxon>
    </lineage>
</organism>
<gene>
    <name evidence="3" type="ORF">IWA51_02305</name>
</gene>
<dbReference type="Pfam" id="PF01039">
    <property type="entry name" value="Carboxyl_trans"/>
    <property type="match status" value="1"/>
</dbReference>
<dbReference type="GO" id="GO:0009317">
    <property type="term" value="C:acetyl-CoA carboxylase complex"/>
    <property type="evidence" value="ECO:0007669"/>
    <property type="project" value="InterPro"/>
</dbReference>
<dbReference type="PROSITE" id="PS50980">
    <property type="entry name" value="COA_CT_NTER"/>
    <property type="match status" value="1"/>
</dbReference>
<dbReference type="InterPro" id="IPR011762">
    <property type="entry name" value="COA_CT_N"/>
</dbReference>
<dbReference type="PANTHER" id="PTHR43842">
    <property type="entry name" value="PROPIONYL-COA CARBOXYLASE BETA CHAIN"/>
    <property type="match status" value="1"/>
</dbReference>
<dbReference type="RefSeq" id="WP_198442996.1">
    <property type="nucleotide sequence ID" value="NZ_CBCSHE010000027.1"/>
</dbReference>
<dbReference type="Proteomes" id="UP000595224">
    <property type="component" value="Chromosome"/>
</dbReference>